<dbReference type="AlphaFoldDB" id="A0A1R3GKR6"/>
<feature type="domain" description="DUF3741" evidence="2">
    <location>
        <begin position="223"/>
        <end position="267"/>
    </location>
</feature>
<accession>A0A1R3GKR6</accession>
<name>A0A1R3GKR6_9ROSI</name>
<feature type="region of interest" description="Disordered" evidence="1">
    <location>
        <begin position="380"/>
        <end position="399"/>
    </location>
</feature>
<dbReference type="PANTHER" id="PTHR47212:SF2">
    <property type="entry name" value="DUF3741 DOMAIN-CONTAINING PROTEIN"/>
    <property type="match status" value="1"/>
</dbReference>
<feature type="region of interest" description="Disordered" evidence="1">
    <location>
        <begin position="570"/>
        <end position="607"/>
    </location>
</feature>
<dbReference type="Pfam" id="PF12552">
    <property type="entry name" value="DUF3741"/>
    <property type="match status" value="1"/>
</dbReference>
<dbReference type="EMBL" id="AWUE01022397">
    <property type="protein sequence ID" value="OMO58657.1"/>
    <property type="molecule type" value="Genomic_DNA"/>
</dbReference>
<keyword evidence="5" id="KW-1185">Reference proteome</keyword>
<evidence type="ECO:0000259" key="3">
    <source>
        <dbReference type="Pfam" id="PF14309"/>
    </source>
</evidence>
<evidence type="ECO:0000313" key="5">
    <source>
        <dbReference type="Proteomes" id="UP000187203"/>
    </source>
</evidence>
<feature type="region of interest" description="Disordered" evidence="1">
    <location>
        <begin position="276"/>
        <end position="299"/>
    </location>
</feature>
<feature type="compositionally biased region" description="Low complexity" evidence="1">
    <location>
        <begin position="577"/>
        <end position="589"/>
    </location>
</feature>
<sequence>MERRLPRSPVLKSPVLSPKSPAIYEKYKSGCAWGLIHFFDFRHGQSHGKLISDKKRVHRLAKGDCNTKNRPKSLSNVKYQQYPDNGFDNKDVAVNSRKAEIKKVIEGEMIVKNKTNKNTDERQILQLNPKVVDHRKASKNTKKPSQIPAHDRATEGYRQNPNQNMVDKSSNSNASVIEASGNELHTNNAGNYKGKSIRGRKHEHGSEINVQVHMKEAVEAFVNQKLTDGENLSSNEVANRSKNFIDALEILNSNKELFMKLLQDPNSLLVKHIQGLRDSQENKQQSQSSSKAQKESEPLDTIVLLKPGMQNCPDRKHRSAKSAFLSFEHMKRKLRHAIRVNKKDQCQMSIEGSDNSQRDLEEFEDGGKEMSRLANERIPAGNSHLNVGNMPESSHAVNRRDRMDQREYFHSRKHISEMLYRRNEDFSRIQTLRTLDRLMSFPQQDLLPRLTSGRDKGHEFASPQMRFSPYGSFSTDDLYEWRVQKEKKCACLSSSAIRSLEGAKTSISSNLPPATKVLQTVHSLGDDLSQKVDQTSLCPGKVMEISEASGRNTLEPNECNECFERSKLDSTLGDQTSTSSMDVYSSSPSHIQRAEDSDSMTDGTEQPSPISVLEHFFVEDNTSSPSTVSLPAEPPVESSCLDIEEHSASSIMEPHFVQKSNEECTSTDKQGSLAEYIRAILQISGLNWDELSRCHFSDQMLDSSSLFDNIKVWPNKSSIDQRLLFGYISEVLLEIHECYFRCSPWVLLLKPSPQPVLLSKNAVHEVLRHIDWLLLSELPQQTLQQLVEKDLAKSAGVWIDTRVDTEEVVTELVDNILQDLIVEAAI</sequence>
<evidence type="ECO:0008006" key="6">
    <source>
        <dbReference type="Google" id="ProtNLM"/>
    </source>
</evidence>
<dbReference type="STRING" id="93759.A0A1R3GKR6"/>
<proteinExistence type="predicted"/>
<feature type="compositionally biased region" description="Polar residues" evidence="1">
    <location>
        <begin position="157"/>
        <end position="175"/>
    </location>
</feature>
<dbReference type="PANTHER" id="PTHR47212">
    <property type="entry name" value="ADHESIN-LIKE PROTEIN, PUTATIVE (DUF3741)-RELATED"/>
    <property type="match status" value="1"/>
</dbReference>
<dbReference type="InterPro" id="IPR022212">
    <property type="entry name" value="DUF3741"/>
</dbReference>
<organism evidence="4 5">
    <name type="scientific">Corchorus olitorius</name>
    <dbReference type="NCBI Taxonomy" id="93759"/>
    <lineage>
        <taxon>Eukaryota</taxon>
        <taxon>Viridiplantae</taxon>
        <taxon>Streptophyta</taxon>
        <taxon>Embryophyta</taxon>
        <taxon>Tracheophyta</taxon>
        <taxon>Spermatophyta</taxon>
        <taxon>Magnoliopsida</taxon>
        <taxon>eudicotyledons</taxon>
        <taxon>Gunneridae</taxon>
        <taxon>Pentapetalae</taxon>
        <taxon>rosids</taxon>
        <taxon>malvids</taxon>
        <taxon>Malvales</taxon>
        <taxon>Malvaceae</taxon>
        <taxon>Grewioideae</taxon>
        <taxon>Apeibeae</taxon>
        <taxon>Corchorus</taxon>
    </lineage>
</organism>
<feature type="compositionally biased region" description="Polar residues" evidence="1">
    <location>
        <begin position="383"/>
        <end position="396"/>
    </location>
</feature>
<feature type="compositionally biased region" description="Low complexity" evidence="1">
    <location>
        <begin position="282"/>
        <end position="291"/>
    </location>
</feature>
<dbReference type="Proteomes" id="UP000187203">
    <property type="component" value="Unassembled WGS sequence"/>
</dbReference>
<dbReference type="InterPro" id="IPR025486">
    <property type="entry name" value="DUF4378"/>
</dbReference>
<evidence type="ECO:0000256" key="1">
    <source>
        <dbReference type="SAM" id="MobiDB-lite"/>
    </source>
</evidence>
<feature type="domain" description="DUF4378" evidence="3">
    <location>
        <begin position="675"/>
        <end position="823"/>
    </location>
</feature>
<gene>
    <name evidence="4" type="ORF">COLO4_34473</name>
</gene>
<evidence type="ECO:0000259" key="2">
    <source>
        <dbReference type="Pfam" id="PF12552"/>
    </source>
</evidence>
<dbReference type="Pfam" id="PF14309">
    <property type="entry name" value="DUF4378"/>
    <property type="match status" value="1"/>
</dbReference>
<dbReference type="OrthoDB" id="952876at2759"/>
<feature type="region of interest" description="Disordered" evidence="1">
    <location>
        <begin position="133"/>
        <end position="203"/>
    </location>
</feature>
<reference evidence="5" key="1">
    <citation type="submission" date="2013-09" db="EMBL/GenBank/DDBJ databases">
        <title>Corchorus olitorius genome sequencing.</title>
        <authorList>
            <person name="Alam M."/>
            <person name="Haque M.S."/>
            <person name="Islam M.S."/>
            <person name="Emdad E.M."/>
            <person name="Islam M.M."/>
            <person name="Ahmed B."/>
            <person name="Halim A."/>
            <person name="Hossen Q.M.M."/>
            <person name="Hossain M.Z."/>
            <person name="Ahmed R."/>
            <person name="Khan M.M."/>
            <person name="Islam R."/>
            <person name="Rashid M.M."/>
            <person name="Khan S.A."/>
            <person name="Rahman M.S."/>
            <person name="Alam M."/>
            <person name="Yahiya A.S."/>
            <person name="Khan M.S."/>
            <person name="Azam M.S."/>
            <person name="Haque T."/>
            <person name="Lashkar M.Z.H."/>
            <person name="Akhand A.I."/>
            <person name="Morshed G."/>
            <person name="Roy S."/>
            <person name="Uddin K.S."/>
            <person name="Rabeya T."/>
            <person name="Hossain A.S."/>
            <person name="Chowdhury A."/>
            <person name="Snigdha A.R."/>
            <person name="Mortoza M.S."/>
            <person name="Matin S.A."/>
            <person name="Hoque S.M.E."/>
            <person name="Islam M.K."/>
            <person name="Roy D.K."/>
            <person name="Haider R."/>
            <person name="Moosa M.M."/>
            <person name="Elias S.M."/>
            <person name="Hasan A.M."/>
            <person name="Jahan S."/>
            <person name="Shafiuddin M."/>
            <person name="Mahmood N."/>
            <person name="Shommy N.S."/>
        </authorList>
    </citation>
    <scope>NUCLEOTIDE SEQUENCE [LARGE SCALE GENOMIC DNA]</scope>
    <source>
        <strain evidence="5">cv. O-4</strain>
    </source>
</reference>
<comment type="caution">
    <text evidence="4">The sequence shown here is derived from an EMBL/GenBank/DDBJ whole genome shotgun (WGS) entry which is preliminary data.</text>
</comment>
<protein>
    <recommendedName>
        <fullName evidence="6">DUF4378 domain-containing protein</fullName>
    </recommendedName>
</protein>
<evidence type="ECO:0000313" key="4">
    <source>
        <dbReference type="EMBL" id="OMO58657.1"/>
    </source>
</evidence>